<evidence type="ECO:0000256" key="5">
    <source>
        <dbReference type="PIRSR" id="PIRSR617867-1"/>
    </source>
</evidence>
<dbReference type="SMART" id="SM00226">
    <property type="entry name" value="LMWPc"/>
    <property type="match status" value="1"/>
</dbReference>
<dbReference type="FunFam" id="3.40.50.2300:FF:000113">
    <property type="entry name" value="Low molecular weight protein-tyrosine-phosphatase"/>
    <property type="match status" value="1"/>
</dbReference>
<dbReference type="InterPro" id="IPR036196">
    <property type="entry name" value="Ptyr_pPase_sf"/>
</dbReference>
<dbReference type="Gene3D" id="3.40.50.2300">
    <property type="match status" value="1"/>
</dbReference>
<feature type="active site" evidence="5">
    <location>
        <position position="19"/>
    </location>
</feature>
<dbReference type="EMBL" id="FOEG01000001">
    <property type="protein sequence ID" value="SEO52695.1"/>
    <property type="molecule type" value="Genomic_DNA"/>
</dbReference>
<protein>
    <recommendedName>
        <fullName evidence="2">protein-tyrosine-phosphatase</fullName>
        <ecNumber evidence="2">3.1.3.48</ecNumber>
    </recommendedName>
</protein>
<dbReference type="PANTHER" id="PTHR11717:SF7">
    <property type="entry name" value="LOW MOLECULAR WEIGHT PHOSPHOTYROSINE PROTEIN PHOSPHATASE"/>
    <property type="match status" value="1"/>
</dbReference>
<gene>
    <name evidence="7" type="ORF">SAMN04488052_101540</name>
</gene>
<feature type="active site" description="Nucleophile" evidence="5">
    <location>
        <position position="13"/>
    </location>
</feature>
<feature type="domain" description="Phosphotyrosine protein phosphatase I" evidence="6">
    <location>
        <begin position="7"/>
        <end position="156"/>
    </location>
</feature>
<dbReference type="STRING" id="406100.SAMN04488052_101540"/>
<dbReference type="RefSeq" id="WP_091639696.1">
    <property type="nucleotide sequence ID" value="NZ_FOEG01000001.1"/>
</dbReference>
<dbReference type="InterPro" id="IPR050438">
    <property type="entry name" value="LMW_PTPase"/>
</dbReference>
<keyword evidence="8" id="KW-1185">Reference proteome</keyword>
<dbReference type="Pfam" id="PF01451">
    <property type="entry name" value="LMWPc"/>
    <property type="match status" value="1"/>
</dbReference>
<dbReference type="OrthoDB" id="9784339at2"/>
<name>A0A1H8QEN6_9GAMM</name>
<organism evidence="7 8">
    <name type="scientific">Aquisalimonas asiatica</name>
    <dbReference type="NCBI Taxonomy" id="406100"/>
    <lineage>
        <taxon>Bacteria</taxon>
        <taxon>Pseudomonadati</taxon>
        <taxon>Pseudomonadota</taxon>
        <taxon>Gammaproteobacteria</taxon>
        <taxon>Chromatiales</taxon>
        <taxon>Ectothiorhodospiraceae</taxon>
        <taxon>Aquisalimonas</taxon>
    </lineage>
</organism>
<feature type="active site" description="Proton donor" evidence="5">
    <location>
        <position position="130"/>
    </location>
</feature>
<comment type="similarity">
    <text evidence="1">Belongs to the low molecular weight phosphotyrosine protein phosphatase family.</text>
</comment>
<evidence type="ECO:0000313" key="7">
    <source>
        <dbReference type="EMBL" id="SEO52695.1"/>
    </source>
</evidence>
<dbReference type="SUPFAM" id="SSF52788">
    <property type="entry name" value="Phosphotyrosine protein phosphatases I"/>
    <property type="match status" value="1"/>
</dbReference>
<dbReference type="InterPro" id="IPR023485">
    <property type="entry name" value="Ptyr_pPase"/>
</dbReference>
<dbReference type="CDD" id="cd16343">
    <property type="entry name" value="LMWPTP"/>
    <property type="match status" value="1"/>
</dbReference>
<evidence type="ECO:0000256" key="4">
    <source>
        <dbReference type="ARBA" id="ARBA00022912"/>
    </source>
</evidence>
<dbReference type="AlphaFoldDB" id="A0A1H8QEN6"/>
<dbReference type="EC" id="3.1.3.48" evidence="2"/>
<sequence>MSEARHLKVLFVCLGNICRSPSAEGVFRHMLAEQGLDHVIETDSAGTHAYHVGNPPDQRSQIAARKRGVDIGDLRARQVNRSDFEYFDYVLAMDRSNLEILLAEAPERYRSKVRLFLEYASDAEEDEVPDPYYGGDRGFEHVLDLIGEASSGLLAAIRRTHQV</sequence>
<evidence type="ECO:0000313" key="8">
    <source>
        <dbReference type="Proteomes" id="UP000199657"/>
    </source>
</evidence>
<accession>A0A1H8QEN6</accession>
<evidence type="ECO:0000256" key="1">
    <source>
        <dbReference type="ARBA" id="ARBA00011063"/>
    </source>
</evidence>
<proteinExistence type="inferred from homology"/>
<reference evidence="7 8" key="1">
    <citation type="submission" date="2016-10" db="EMBL/GenBank/DDBJ databases">
        <authorList>
            <person name="de Groot N.N."/>
        </authorList>
    </citation>
    <scope>NUCLEOTIDE SEQUENCE [LARGE SCALE GENOMIC DNA]</scope>
    <source>
        <strain evidence="7 8">CGMCC 1.6291</strain>
    </source>
</reference>
<dbReference type="Proteomes" id="UP000199657">
    <property type="component" value="Unassembled WGS sequence"/>
</dbReference>
<keyword evidence="3" id="KW-0378">Hydrolase</keyword>
<evidence type="ECO:0000256" key="2">
    <source>
        <dbReference type="ARBA" id="ARBA00013064"/>
    </source>
</evidence>
<evidence type="ECO:0000256" key="3">
    <source>
        <dbReference type="ARBA" id="ARBA00022801"/>
    </source>
</evidence>
<dbReference type="PRINTS" id="PR00719">
    <property type="entry name" value="LMWPTPASE"/>
</dbReference>
<dbReference type="GO" id="GO:0004725">
    <property type="term" value="F:protein tyrosine phosphatase activity"/>
    <property type="evidence" value="ECO:0007669"/>
    <property type="project" value="UniProtKB-EC"/>
</dbReference>
<keyword evidence="4" id="KW-0904">Protein phosphatase</keyword>
<dbReference type="PANTHER" id="PTHR11717">
    <property type="entry name" value="LOW MOLECULAR WEIGHT PROTEIN TYROSINE PHOSPHATASE"/>
    <property type="match status" value="1"/>
</dbReference>
<dbReference type="InterPro" id="IPR017867">
    <property type="entry name" value="Tyr_phospatase_low_mol_wt"/>
</dbReference>
<evidence type="ECO:0000259" key="6">
    <source>
        <dbReference type="SMART" id="SM00226"/>
    </source>
</evidence>